<evidence type="ECO:0000256" key="1">
    <source>
        <dbReference type="SAM" id="Coils"/>
    </source>
</evidence>
<feature type="region of interest" description="Disordered" evidence="2">
    <location>
        <begin position="352"/>
        <end position="382"/>
    </location>
</feature>
<name>A0AAV4EUZ8_9GAST</name>
<dbReference type="AlphaFoldDB" id="A0AAV4EUZ8"/>
<evidence type="ECO:0000313" key="3">
    <source>
        <dbReference type="EMBL" id="GFR64440.1"/>
    </source>
</evidence>
<comment type="caution">
    <text evidence="3">The sequence shown here is derived from an EMBL/GenBank/DDBJ whole genome shotgun (WGS) entry which is preliminary data.</text>
</comment>
<dbReference type="Proteomes" id="UP000762676">
    <property type="component" value="Unassembled WGS sequence"/>
</dbReference>
<feature type="compositionally biased region" description="Polar residues" evidence="2">
    <location>
        <begin position="363"/>
        <end position="372"/>
    </location>
</feature>
<keyword evidence="1" id="KW-0175">Coiled coil</keyword>
<dbReference type="EMBL" id="BMAT01003898">
    <property type="protein sequence ID" value="GFR64440.1"/>
    <property type="molecule type" value="Genomic_DNA"/>
</dbReference>
<evidence type="ECO:0008006" key="5">
    <source>
        <dbReference type="Google" id="ProtNLM"/>
    </source>
</evidence>
<evidence type="ECO:0000313" key="4">
    <source>
        <dbReference type="Proteomes" id="UP000762676"/>
    </source>
</evidence>
<evidence type="ECO:0000256" key="2">
    <source>
        <dbReference type="SAM" id="MobiDB-lite"/>
    </source>
</evidence>
<gene>
    <name evidence="3" type="ORF">ElyMa_001922300</name>
</gene>
<sequence>MGFFGQARAYKNTPGVGSYNIANNKKLDAEKGQRLQKLNQSTAHLKDKGLVANMRGELPKHVEDLHQRLKASEEKIIDLDILKMGADKERDILQKEIGMLKEQLKKSTDEVSVLKTQQCAQVAVLSEQLQQEKARFNSMITEMYGKTLALEELKKEKQAMEKELSHLKHRDRSLKESVHRLRELCVHRGGELDNSLISSSSDDEDKVLAWIVEISSTFQEFLNERRSVEEELPHLKSKIATLEADTGTLSTQLESAYLKLSQVKEKHKEEVEKLCEDVRLKDRQMEEMNSQMEEKLSALQANYTTALTDKEQLKNKLESVCLELSEVKEKHKEEVQKLCEDVRLKDRQMEEMNSQMEEKLSALQANLESAYNGNEDLRDKLE</sequence>
<protein>
    <recommendedName>
        <fullName evidence="5">Hyaluronan-mediated motility receptor C-terminal domain-containing protein</fullName>
    </recommendedName>
</protein>
<feature type="coiled-coil region" evidence="1">
    <location>
        <begin position="143"/>
        <end position="170"/>
    </location>
</feature>
<dbReference type="Gene3D" id="1.10.287.1490">
    <property type="match status" value="1"/>
</dbReference>
<feature type="non-terminal residue" evidence="3">
    <location>
        <position position="382"/>
    </location>
</feature>
<organism evidence="3 4">
    <name type="scientific">Elysia marginata</name>
    <dbReference type="NCBI Taxonomy" id="1093978"/>
    <lineage>
        <taxon>Eukaryota</taxon>
        <taxon>Metazoa</taxon>
        <taxon>Spiralia</taxon>
        <taxon>Lophotrochozoa</taxon>
        <taxon>Mollusca</taxon>
        <taxon>Gastropoda</taxon>
        <taxon>Heterobranchia</taxon>
        <taxon>Euthyneura</taxon>
        <taxon>Panpulmonata</taxon>
        <taxon>Sacoglossa</taxon>
        <taxon>Placobranchoidea</taxon>
        <taxon>Plakobranchidae</taxon>
        <taxon>Elysia</taxon>
    </lineage>
</organism>
<proteinExistence type="predicted"/>
<reference evidence="3 4" key="1">
    <citation type="journal article" date="2021" name="Elife">
        <title>Chloroplast acquisition without the gene transfer in kleptoplastic sea slugs, Plakobranchus ocellatus.</title>
        <authorList>
            <person name="Maeda T."/>
            <person name="Takahashi S."/>
            <person name="Yoshida T."/>
            <person name="Shimamura S."/>
            <person name="Takaki Y."/>
            <person name="Nagai Y."/>
            <person name="Toyoda A."/>
            <person name="Suzuki Y."/>
            <person name="Arimoto A."/>
            <person name="Ishii H."/>
            <person name="Satoh N."/>
            <person name="Nishiyama T."/>
            <person name="Hasebe M."/>
            <person name="Maruyama T."/>
            <person name="Minagawa J."/>
            <person name="Obokata J."/>
            <person name="Shigenobu S."/>
        </authorList>
    </citation>
    <scope>NUCLEOTIDE SEQUENCE [LARGE SCALE GENOMIC DNA]</scope>
</reference>
<accession>A0AAV4EUZ8</accession>
<keyword evidence="4" id="KW-1185">Reference proteome</keyword>